<evidence type="ECO:0000313" key="3">
    <source>
        <dbReference type="Proteomes" id="UP001174936"/>
    </source>
</evidence>
<accession>A0AA40CR97</accession>
<gene>
    <name evidence="2" type="ORF">B0T16DRAFT_166185</name>
</gene>
<name>A0AA40CR97_9PEZI</name>
<dbReference type="AlphaFoldDB" id="A0AA40CR97"/>
<proteinExistence type="predicted"/>
<comment type="caution">
    <text evidence="2">The sequence shown here is derived from an EMBL/GenBank/DDBJ whole genome shotgun (WGS) entry which is preliminary data.</text>
</comment>
<evidence type="ECO:0000256" key="1">
    <source>
        <dbReference type="SAM" id="MobiDB-lite"/>
    </source>
</evidence>
<dbReference type="Proteomes" id="UP001174936">
    <property type="component" value="Unassembled WGS sequence"/>
</dbReference>
<organism evidence="2 3">
    <name type="scientific">Cercophora newfieldiana</name>
    <dbReference type="NCBI Taxonomy" id="92897"/>
    <lineage>
        <taxon>Eukaryota</taxon>
        <taxon>Fungi</taxon>
        <taxon>Dikarya</taxon>
        <taxon>Ascomycota</taxon>
        <taxon>Pezizomycotina</taxon>
        <taxon>Sordariomycetes</taxon>
        <taxon>Sordariomycetidae</taxon>
        <taxon>Sordariales</taxon>
        <taxon>Lasiosphaeriaceae</taxon>
        <taxon>Cercophora</taxon>
    </lineage>
</organism>
<evidence type="ECO:0000313" key="2">
    <source>
        <dbReference type="EMBL" id="KAK0646613.1"/>
    </source>
</evidence>
<dbReference type="EMBL" id="JAULSV010000004">
    <property type="protein sequence ID" value="KAK0646613.1"/>
    <property type="molecule type" value="Genomic_DNA"/>
</dbReference>
<keyword evidence="3" id="KW-1185">Reference proteome</keyword>
<protein>
    <submittedName>
        <fullName evidence="2">Uncharacterized protein</fullName>
    </submittedName>
</protein>
<reference evidence="2" key="1">
    <citation type="submission" date="2023-06" db="EMBL/GenBank/DDBJ databases">
        <title>Genome-scale phylogeny and comparative genomics of the fungal order Sordariales.</title>
        <authorList>
            <consortium name="Lawrence Berkeley National Laboratory"/>
            <person name="Hensen N."/>
            <person name="Bonometti L."/>
            <person name="Westerberg I."/>
            <person name="Brannstrom I.O."/>
            <person name="Guillou S."/>
            <person name="Cros-Aarteil S."/>
            <person name="Calhoun S."/>
            <person name="Haridas S."/>
            <person name="Kuo A."/>
            <person name="Mondo S."/>
            <person name="Pangilinan J."/>
            <person name="Riley R."/>
            <person name="Labutti K."/>
            <person name="Andreopoulos B."/>
            <person name="Lipzen A."/>
            <person name="Chen C."/>
            <person name="Yanf M."/>
            <person name="Daum C."/>
            <person name="Ng V."/>
            <person name="Clum A."/>
            <person name="Steindorff A."/>
            <person name="Ohm R."/>
            <person name="Martin F."/>
            <person name="Silar P."/>
            <person name="Natvig D."/>
            <person name="Lalanne C."/>
            <person name="Gautier V."/>
            <person name="Ament-Velasquez S.L."/>
            <person name="Kruys A."/>
            <person name="Hutchinson M.I."/>
            <person name="Powell A.J."/>
            <person name="Barry K."/>
            <person name="Miller A.N."/>
            <person name="Grigoriev I.V."/>
            <person name="Debuchy R."/>
            <person name="Gladieux P."/>
            <person name="Thoren M.H."/>
            <person name="Johannesson H."/>
        </authorList>
    </citation>
    <scope>NUCLEOTIDE SEQUENCE</scope>
    <source>
        <strain evidence="2">SMH2532-1</strain>
    </source>
</reference>
<feature type="region of interest" description="Disordered" evidence="1">
    <location>
        <begin position="1"/>
        <end position="70"/>
    </location>
</feature>
<sequence>MWTNPLVAGSNAKISSASHPSTATRNPSPVEEKEAWKAGRIWDARVPSGRGLSSRSNLPSPDLPWKRHAASKPNTAEPWFFPQTSKTHVDCAIVSRRYMSDLGSIRIVSKRVERVHWAVHSASKDPGSPGFWASETVDSTGLARLLAGPTLQAIFTSARVNWTIGLGKKKLPRVQDGALFSLINFSLSPVLSRQTPSSLFRLICSFFFLHLF</sequence>
<feature type="compositionally biased region" description="Basic and acidic residues" evidence="1">
    <location>
        <begin position="30"/>
        <end position="43"/>
    </location>
</feature>
<feature type="compositionally biased region" description="Polar residues" evidence="1">
    <location>
        <begin position="12"/>
        <end position="27"/>
    </location>
</feature>